<feature type="region of interest" description="Disordered" evidence="2">
    <location>
        <begin position="412"/>
        <end position="492"/>
    </location>
</feature>
<feature type="coiled-coil region" evidence="1">
    <location>
        <begin position="14"/>
        <end position="41"/>
    </location>
</feature>
<comment type="caution">
    <text evidence="3">The sequence shown here is derived from an EMBL/GenBank/DDBJ whole genome shotgun (WGS) entry which is preliminary data.</text>
</comment>
<dbReference type="Proteomes" id="UP001155059">
    <property type="component" value="Unassembled WGS sequence"/>
</dbReference>
<dbReference type="EMBL" id="JALQCW010000106">
    <property type="protein sequence ID" value="MCK9802047.1"/>
    <property type="molecule type" value="Genomic_DNA"/>
</dbReference>
<dbReference type="AlphaFoldDB" id="A0A9X1Z1H1"/>
<evidence type="ECO:0000313" key="3">
    <source>
        <dbReference type="EMBL" id="MCK9802047.1"/>
    </source>
</evidence>
<protein>
    <submittedName>
        <fullName evidence="3">Uncharacterized protein</fullName>
    </submittedName>
</protein>
<accession>A0A9X1Z1H1</accession>
<gene>
    <name evidence="3" type="ORF">M1B34_31415</name>
</gene>
<evidence type="ECO:0000256" key="1">
    <source>
        <dbReference type="SAM" id="Coils"/>
    </source>
</evidence>
<keyword evidence="1" id="KW-0175">Coiled coil</keyword>
<evidence type="ECO:0000313" key="4">
    <source>
        <dbReference type="Proteomes" id="UP001155059"/>
    </source>
</evidence>
<feature type="coiled-coil region" evidence="1">
    <location>
        <begin position="280"/>
        <end position="359"/>
    </location>
</feature>
<dbReference type="RefSeq" id="WP_268267168.1">
    <property type="nucleotide sequence ID" value="NZ_JALQCW010000106.1"/>
</dbReference>
<feature type="coiled-coil region" evidence="1">
    <location>
        <begin position="68"/>
        <end position="102"/>
    </location>
</feature>
<feature type="compositionally biased region" description="Low complexity" evidence="2">
    <location>
        <begin position="412"/>
        <end position="478"/>
    </location>
</feature>
<organism evidence="3 4">
    <name type="scientific">Pseudomonas morbosilactucae</name>
    <dbReference type="NCBI Taxonomy" id="2938197"/>
    <lineage>
        <taxon>Bacteria</taxon>
        <taxon>Pseudomonadati</taxon>
        <taxon>Pseudomonadota</taxon>
        <taxon>Gammaproteobacteria</taxon>
        <taxon>Pseudomonadales</taxon>
        <taxon>Pseudomonadaceae</taxon>
        <taxon>Pseudomonas</taxon>
    </lineage>
</organism>
<sequence length="492" mass="54379">MSSNNTLTPVSEDLQHHEGELRALQQELSLAHSQELRLRQEISYALAQVARYQLKGDSQQSLEITRLLAKRNQEEAEVAERLAKAEAKVEQHQQMLLEVSAEVQAQAAELDRRLAEDPEYQQQVVALHATEAAQATAAESYGELRDECETKLRSFQVDRLYLYLKTRKFGTEAYPRWTPWQSLDRWVAKLCNFTENWRAEQTLYAIQEANEEAARQSERELVAQRAKVSNLYSRFSAAFDFVKLQQALTTGAQALEAATAQAKQVYDELEVFSLRRDPHLVRASQLLAEQLNEISILELERLAAQTSGPEDDALVLQVRGMRAELDELLVRVPRLERKCKQARKEYKKAKRIQRLLEEEEAYESEDDYEEYDEYQADGVEEASTGEGRAVALSLLKSSYTVASALMGAILSSSSDSGSSKSSSSWSNSGAGRTSSRSAFSDLSSGSSSSASSSSSGSSGSGSSTSSSSSGFSTSSSSTRSRDGGGFSTSDSL</sequence>
<proteinExistence type="predicted"/>
<reference evidence="3 4" key="1">
    <citation type="journal article" date="2022" name="Int. J. Syst. Evol. Microbiol.">
        <title>Pseudomonas aegrilactucae sp. nov. and Pseudomonas morbosilactucae sp. nov., pathogens causing bacterial rot of lettuce in Japan.</title>
        <authorList>
            <person name="Sawada H."/>
            <person name="Fujikawa T."/>
            <person name="Satou M."/>
        </authorList>
    </citation>
    <scope>NUCLEOTIDE SEQUENCE [LARGE SCALE GENOMIC DNA]</scope>
    <source>
        <strain evidence="3 4">MAFF 302030</strain>
    </source>
</reference>
<evidence type="ECO:0000256" key="2">
    <source>
        <dbReference type="SAM" id="MobiDB-lite"/>
    </source>
</evidence>
<name>A0A9X1Z1H1_9PSED</name>
<reference evidence="3 4" key="2">
    <citation type="journal article" date="2023" name="Plant Pathol.">
        <title>Dismantling and reorganizing Pseudomonas marginalis sensu#lato.</title>
        <authorList>
            <person name="Sawada H."/>
            <person name="Fujikawa T."/>
            <person name="Satou M."/>
        </authorList>
    </citation>
    <scope>NUCLEOTIDE SEQUENCE [LARGE SCALE GENOMIC DNA]</scope>
    <source>
        <strain evidence="3 4">MAFF 302030</strain>
    </source>
</reference>